<proteinExistence type="predicted"/>
<feature type="signal peptide" evidence="1">
    <location>
        <begin position="1"/>
        <end position="17"/>
    </location>
</feature>
<keyword evidence="3" id="KW-1185">Reference proteome</keyword>
<sequence>MLLAWLVLSSFPTLIHRRCPRDTATGAPEPGYPSGVTARPRISDCLFEHQISCEQEACRSKLHLKPEGADALVVEAVQSAPVRVRLPLYPPPNAMKSK</sequence>
<keyword evidence="1" id="KW-0732">Signal</keyword>
<evidence type="ECO:0000256" key="1">
    <source>
        <dbReference type="SAM" id="SignalP"/>
    </source>
</evidence>
<dbReference type="EMBL" id="DF839583">
    <property type="protein sequence ID" value="GAT44226.1"/>
    <property type="molecule type" value="Genomic_DNA"/>
</dbReference>
<protein>
    <recommendedName>
        <fullName evidence="4">Secreted protein</fullName>
    </recommendedName>
</protein>
<evidence type="ECO:0008006" key="4">
    <source>
        <dbReference type="Google" id="ProtNLM"/>
    </source>
</evidence>
<reference evidence="2" key="1">
    <citation type="submission" date="2014-09" db="EMBL/GenBank/DDBJ databases">
        <title>Genome sequence of the luminous mushroom Mycena chlorophos for searching fungal bioluminescence genes.</title>
        <authorList>
            <person name="Tanaka Y."/>
            <person name="Kasuga D."/>
            <person name="Oba Y."/>
            <person name="Hase S."/>
            <person name="Sato K."/>
            <person name="Oba Y."/>
            <person name="Sakakibara Y."/>
        </authorList>
    </citation>
    <scope>NUCLEOTIDE SEQUENCE</scope>
</reference>
<name>A0ABQ0KZ80_MYCCL</name>
<dbReference type="Proteomes" id="UP000815677">
    <property type="component" value="Unassembled WGS sequence"/>
</dbReference>
<feature type="chain" id="PRO_5047438823" description="Secreted protein" evidence="1">
    <location>
        <begin position="18"/>
        <end position="98"/>
    </location>
</feature>
<evidence type="ECO:0000313" key="3">
    <source>
        <dbReference type="Proteomes" id="UP000815677"/>
    </source>
</evidence>
<accession>A0ABQ0KZ80</accession>
<gene>
    <name evidence="2" type="ORF">MCHLO_01866</name>
</gene>
<evidence type="ECO:0000313" key="2">
    <source>
        <dbReference type="EMBL" id="GAT44226.1"/>
    </source>
</evidence>
<organism evidence="2 3">
    <name type="scientific">Mycena chlorophos</name>
    <name type="common">Agaric fungus</name>
    <name type="synonym">Agaricus chlorophos</name>
    <dbReference type="NCBI Taxonomy" id="658473"/>
    <lineage>
        <taxon>Eukaryota</taxon>
        <taxon>Fungi</taxon>
        <taxon>Dikarya</taxon>
        <taxon>Basidiomycota</taxon>
        <taxon>Agaricomycotina</taxon>
        <taxon>Agaricomycetes</taxon>
        <taxon>Agaricomycetidae</taxon>
        <taxon>Agaricales</taxon>
        <taxon>Marasmiineae</taxon>
        <taxon>Mycenaceae</taxon>
        <taxon>Mycena</taxon>
    </lineage>
</organism>